<name>A0A2Z6ESA5_9BURK</name>
<dbReference type="KEGG" id="mcys:MCB1EB_0122"/>
<organism evidence="1 2">
    <name type="scientific">Mycoavidus cysteinexigens</name>
    <dbReference type="NCBI Taxonomy" id="1553431"/>
    <lineage>
        <taxon>Bacteria</taxon>
        <taxon>Pseudomonadati</taxon>
        <taxon>Pseudomonadota</taxon>
        <taxon>Betaproteobacteria</taxon>
        <taxon>Burkholderiales</taxon>
        <taxon>Burkholderiaceae</taxon>
        <taxon>Mycoavidus</taxon>
    </lineage>
</organism>
<evidence type="ECO:0000313" key="1">
    <source>
        <dbReference type="EMBL" id="BBE08283.1"/>
    </source>
</evidence>
<proteinExistence type="predicted"/>
<reference evidence="1 2" key="1">
    <citation type="journal article" date="2018" name="Microbes Environ.">
        <title>Comparative Genomic Insights into Endofungal Lifestyles of Two Bacterial Endosymbionts, Mycoavidus cysteinexigens and Burkholderia rhizoxinica.</title>
        <authorList>
            <person name="Sharmin D."/>
            <person name="Guo Y."/>
            <person name="Nishizawa T."/>
            <person name="Ohshima S."/>
            <person name="Sato Y."/>
            <person name="Takashima Y."/>
            <person name="Narisawa K."/>
            <person name="Ohta H."/>
        </authorList>
    </citation>
    <scope>NUCLEOTIDE SEQUENCE [LARGE SCALE GENOMIC DNA]</scope>
    <source>
        <strain evidence="1 2">B1-EB</strain>
    </source>
</reference>
<protein>
    <submittedName>
        <fullName evidence="1">Uncharacterized protein</fullName>
    </submittedName>
</protein>
<evidence type="ECO:0000313" key="2">
    <source>
        <dbReference type="Proteomes" id="UP000282597"/>
    </source>
</evidence>
<gene>
    <name evidence="1" type="ORF">MCB1EB_0122</name>
</gene>
<sequence length="69" mass="7573">MLLPPNAQAAADLTDPFSSFKEEIKAWTASDDSGLWLPKAPAASDLTDPFSSFKEEIEIWTASDDSVLW</sequence>
<dbReference type="EMBL" id="AP018150">
    <property type="protein sequence ID" value="BBE08283.1"/>
    <property type="molecule type" value="Genomic_DNA"/>
</dbReference>
<dbReference type="AlphaFoldDB" id="A0A2Z6ESA5"/>
<dbReference type="Proteomes" id="UP000282597">
    <property type="component" value="Chromosome"/>
</dbReference>
<accession>A0A2Z6ESA5</accession>
<keyword evidence="2" id="KW-1185">Reference proteome</keyword>